<name>A0A0H3G3H7_ZYMMA</name>
<feature type="transmembrane region" description="Helical" evidence="2">
    <location>
        <begin position="112"/>
        <end position="138"/>
    </location>
</feature>
<dbReference type="Proteomes" id="UP000001494">
    <property type="component" value="Chromosome"/>
</dbReference>
<feature type="coiled-coil region" evidence="1">
    <location>
        <begin position="39"/>
        <end position="66"/>
    </location>
</feature>
<keyword evidence="2" id="KW-0812">Transmembrane</keyword>
<reference evidence="3 4" key="1">
    <citation type="journal article" date="2011" name="J. Bacteriol.">
        <title>Genome sequence of the ethanol-producing Zymomonas mobilis subsp. mobilis lectotype strain ATCC 10988.</title>
        <authorList>
            <person name="Pappas K.M."/>
            <person name="Kouvelis V.N."/>
            <person name="Saunders E."/>
            <person name="Brettin T.S."/>
            <person name="Bruce D."/>
            <person name="Detter C."/>
            <person name="Balakireva M."/>
            <person name="Han C.S."/>
            <person name="Savvakis G."/>
            <person name="Kyrpides N.C."/>
            <person name="Typas M.A."/>
        </authorList>
    </citation>
    <scope>NUCLEOTIDE SEQUENCE [LARGE SCALE GENOMIC DNA]</scope>
    <source>
        <strain evidence="4">ATCC 10988 / DSM 424 / CCUG 17860 / LMG 404 / NCIMB 8938 / NRRL B-806 / ZM1</strain>
    </source>
</reference>
<dbReference type="GeneID" id="79905055"/>
<proteinExistence type="predicted"/>
<dbReference type="AlphaFoldDB" id="A0A0H3G3H7"/>
<sequence length="173" mass="18444">MTLENKGEKESNITSEEIAEALSEAEIDPVAAEKVATGEENDEAAVAEAEARLEEGRMEAEAAGGEDFIYEETGIFQSFRNLIQAAKNFFHHEIAFCREIVMLRVKRIAKAAIALVLAAAFAIIGLIGLLVGVFIALIHAVGALGAGLIFAAVGLPIAIILVLVAYHWLTEAP</sequence>
<evidence type="ECO:0000313" key="3">
    <source>
        <dbReference type="EMBL" id="AEH63343.1"/>
    </source>
</evidence>
<accession>A0A0H3G3H7</accession>
<keyword evidence="2" id="KW-1133">Transmembrane helix</keyword>
<keyword evidence="1" id="KW-0175">Coiled coil</keyword>
<gene>
    <name evidence="3" type="ordered locus">Zmob_1528</name>
</gene>
<dbReference type="KEGG" id="zmm:Zmob_1528"/>
<dbReference type="OrthoDB" id="7597312at2"/>
<protein>
    <submittedName>
        <fullName evidence="3">Uncharacterized protein</fullName>
    </submittedName>
</protein>
<feature type="transmembrane region" description="Helical" evidence="2">
    <location>
        <begin position="144"/>
        <end position="169"/>
    </location>
</feature>
<dbReference type="RefSeq" id="WP_011241364.1">
    <property type="nucleotide sequence ID" value="NC_017262.1"/>
</dbReference>
<dbReference type="HOGENOM" id="CLU_1546985_0_0_5"/>
<dbReference type="EMBL" id="CP002850">
    <property type="protein sequence ID" value="AEH63343.1"/>
    <property type="molecule type" value="Genomic_DNA"/>
</dbReference>
<evidence type="ECO:0000256" key="2">
    <source>
        <dbReference type="SAM" id="Phobius"/>
    </source>
</evidence>
<evidence type="ECO:0000256" key="1">
    <source>
        <dbReference type="SAM" id="Coils"/>
    </source>
</evidence>
<organism evidence="3 4">
    <name type="scientific">Zymomonas mobilis subsp. mobilis (strain ATCC 10988 / DSM 424 / LMG 404 / NCIMB 8938 / NRRL B-806 / ZM1)</name>
    <dbReference type="NCBI Taxonomy" id="555217"/>
    <lineage>
        <taxon>Bacteria</taxon>
        <taxon>Pseudomonadati</taxon>
        <taxon>Pseudomonadota</taxon>
        <taxon>Alphaproteobacteria</taxon>
        <taxon>Sphingomonadales</taxon>
        <taxon>Zymomonadaceae</taxon>
        <taxon>Zymomonas</taxon>
    </lineage>
</organism>
<keyword evidence="2" id="KW-0472">Membrane</keyword>
<evidence type="ECO:0000313" key="4">
    <source>
        <dbReference type="Proteomes" id="UP000001494"/>
    </source>
</evidence>